<name>A0A6M8BD95_9CYAN</name>
<protein>
    <recommendedName>
        <fullName evidence="3">M23 family metallopeptidase</fullName>
    </recommendedName>
</protein>
<accession>A0A6M8BD95</accession>
<dbReference type="KEGG" id="theu:HPC62_19565"/>
<dbReference type="AlphaFoldDB" id="A0A6M8BD95"/>
<gene>
    <name evidence="1" type="ORF">HPC62_19565</name>
</gene>
<evidence type="ECO:0008006" key="3">
    <source>
        <dbReference type="Google" id="ProtNLM"/>
    </source>
</evidence>
<evidence type="ECO:0000313" key="1">
    <source>
        <dbReference type="EMBL" id="QKD84082.1"/>
    </source>
</evidence>
<evidence type="ECO:0000313" key="2">
    <source>
        <dbReference type="Proteomes" id="UP000505210"/>
    </source>
</evidence>
<dbReference type="EMBL" id="CP053661">
    <property type="protein sequence ID" value="QKD84082.1"/>
    <property type="molecule type" value="Genomic_DNA"/>
</dbReference>
<sequence length="138" mass="15026">MAIALLGSACSQAPRPVRTVPIQQSWELQLGSTVGKHRIAGGLGDISIEMKGDRVYIPFDGEVQSNDIPGCYIYSTPDVPAYLFRLCGLKSGKTGRVRSGDSLGSADYLHFAALRRQPDGTWALVEPSKEMLERMISK</sequence>
<proteinExistence type="predicted"/>
<keyword evidence="2" id="KW-1185">Reference proteome</keyword>
<reference evidence="1 2" key="1">
    <citation type="submission" date="2020-05" db="EMBL/GenBank/DDBJ databases">
        <title>Complete genome sequence of of a novel Thermoleptolyngbya strain isolated from hot springs of Ganzi, Sichuan China.</title>
        <authorList>
            <person name="Tang J."/>
            <person name="Daroch M."/>
            <person name="Li L."/>
            <person name="Waleron K."/>
            <person name="Waleron M."/>
            <person name="Waleron M."/>
        </authorList>
    </citation>
    <scope>NUCLEOTIDE SEQUENCE [LARGE SCALE GENOMIC DNA]</scope>
    <source>
        <strain evidence="1 2">PKUAC-SCTA183</strain>
    </source>
</reference>
<organism evidence="1 2">
    <name type="scientific">Thermoleptolyngbya sichuanensis A183</name>
    <dbReference type="NCBI Taxonomy" id="2737172"/>
    <lineage>
        <taxon>Bacteria</taxon>
        <taxon>Bacillati</taxon>
        <taxon>Cyanobacteriota</taxon>
        <taxon>Cyanophyceae</taxon>
        <taxon>Oculatellales</taxon>
        <taxon>Oculatellaceae</taxon>
        <taxon>Thermoleptolyngbya</taxon>
        <taxon>Thermoleptolyngbya sichuanensis</taxon>
    </lineage>
</organism>
<dbReference type="Proteomes" id="UP000505210">
    <property type="component" value="Chromosome"/>
</dbReference>